<reference evidence="3" key="1">
    <citation type="journal article" date="2019" name="Int. J. Syst. Evol. Microbiol.">
        <title>The Global Catalogue of Microorganisms (GCM) 10K type strain sequencing project: providing services to taxonomists for standard genome sequencing and annotation.</title>
        <authorList>
            <consortium name="The Broad Institute Genomics Platform"/>
            <consortium name="The Broad Institute Genome Sequencing Center for Infectious Disease"/>
            <person name="Wu L."/>
            <person name="Ma J."/>
        </authorList>
    </citation>
    <scope>NUCLEOTIDE SEQUENCE [LARGE SCALE GENOMIC DNA]</scope>
    <source>
        <strain evidence="3">CCUG 63682</strain>
    </source>
</reference>
<dbReference type="EMBL" id="JBHSGP010000004">
    <property type="protein sequence ID" value="MFC4720817.1"/>
    <property type="molecule type" value="Genomic_DNA"/>
</dbReference>
<dbReference type="RefSeq" id="WP_387959945.1">
    <property type="nucleotide sequence ID" value="NZ_JBHSGP010000004.1"/>
</dbReference>
<dbReference type="InterPro" id="IPR011008">
    <property type="entry name" value="Dimeric_a/b-barrel"/>
</dbReference>
<feature type="domain" description="DUF1330" evidence="1">
    <location>
        <begin position="8"/>
        <end position="98"/>
    </location>
</feature>
<comment type="caution">
    <text evidence="2">The sequence shown here is derived from an EMBL/GenBank/DDBJ whole genome shotgun (WGS) entry which is preliminary data.</text>
</comment>
<dbReference type="InterPro" id="IPR010753">
    <property type="entry name" value="DUF1330"/>
</dbReference>
<organism evidence="2 3">
    <name type="scientific">Geojedonia litorea</name>
    <dbReference type="NCBI Taxonomy" id="1268269"/>
    <lineage>
        <taxon>Bacteria</taxon>
        <taxon>Pseudomonadati</taxon>
        <taxon>Bacteroidota</taxon>
        <taxon>Flavobacteriia</taxon>
        <taxon>Flavobacteriales</taxon>
        <taxon>Flavobacteriaceae</taxon>
        <taxon>Geojedonia</taxon>
    </lineage>
</organism>
<dbReference type="Proteomes" id="UP001595953">
    <property type="component" value="Unassembled WGS sequence"/>
</dbReference>
<evidence type="ECO:0000313" key="3">
    <source>
        <dbReference type="Proteomes" id="UP001595953"/>
    </source>
</evidence>
<gene>
    <name evidence="2" type="ORF">ACFO5O_00680</name>
</gene>
<sequence>MKTNSKLGYCLFNNIEINDPEKLEEYKSKVVQSVEKFGGKYLSIGGSIRKVEGNWNPQYIVMIEFPSYELANQWYDSSEYADLKALRNIAGKYDGVIFHSV</sequence>
<accession>A0ABV9MXU5</accession>
<protein>
    <submittedName>
        <fullName evidence="2">DUF1330 domain-containing protein</fullName>
    </submittedName>
</protein>
<dbReference type="PANTHER" id="PTHR41521">
    <property type="match status" value="1"/>
</dbReference>
<evidence type="ECO:0000259" key="1">
    <source>
        <dbReference type="Pfam" id="PF07045"/>
    </source>
</evidence>
<evidence type="ECO:0000313" key="2">
    <source>
        <dbReference type="EMBL" id="MFC4720817.1"/>
    </source>
</evidence>
<dbReference type="Gene3D" id="3.30.70.100">
    <property type="match status" value="1"/>
</dbReference>
<proteinExistence type="predicted"/>
<dbReference type="Pfam" id="PF07045">
    <property type="entry name" value="DUF1330"/>
    <property type="match status" value="1"/>
</dbReference>
<dbReference type="SUPFAM" id="SSF54909">
    <property type="entry name" value="Dimeric alpha+beta barrel"/>
    <property type="match status" value="1"/>
</dbReference>
<dbReference type="PANTHER" id="PTHR41521:SF4">
    <property type="entry name" value="BLR0684 PROTEIN"/>
    <property type="match status" value="1"/>
</dbReference>
<keyword evidence="3" id="KW-1185">Reference proteome</keyword>
<name>A0ABV9MXU5_9FLAO</name>